<evidence type="ECO:0000259" key="1">
    <source>
        <dbReference type="Pfam" id="PF09414"/>
    </source>
</evidence>
<keyword evidence="3" id="KW-1185">Reference proteome</keyword>
<dbReference type="Proteomes" id="UP000799423">
    <property type="component" value="Unassembled WGS sequence"/>
</dbReference>
<evidence type="ECO:0000313" key="2">
    <source>
        <dbReference type="EMBL" id="KAF2851650.1"/>
    </source>
</evidence>
<dbReference type="Pfam" id="PF09414">
    <property type="entry name" value="RNA_ligase"/>
    <property type="match status" value="1"/>
</dbReference>
<dbReference type="AlphaFoldDB" id="A0A6A7B8C6"/>
<name>A0A6A7B8C6_9PLEO</name>
<gene>
    <name evidence="2" type="ORF">T440DRAFT_55384</name>
</gene>
<dbReference type="OrthoDB" id="10005335at2759"/>
<protein>
    <recommendedName>
        <fullName evidence="1">RNA ligase domain-containing protein</fullName>
    </recommendedName>
</protein>
<organism evidence="2 3">
    <name type="scientific">Plenodomus tracheiphilus IPT5</name>
    <dbReference type="NCBI Taxonomy" id="1408161"/>
    <lineage>
        <taxon>Eukaryota</taxon>
        <taxon>Fungi</taxon>
        <taxon>Dikarya</taxon>
        <taxon>Ascomycota</taxon>
        <taxon>Pezizomycotina</taxon>
        <taxon>Dothideomycetes</taxon>
        <taxon>Pleosporomycetidae</taxon>
        <taxon>Pleosporales</taxon>
        <taxon>Pleosporineae</taxon>
        <taxon>Leptosphaeriaceae</taxon>
        <taxon>Plenodomus</taxon>
    </lineage>
</organism>
<dbReference type="InterPro" id="IPR021122">
    <property type="entry name" value="RNA_ligase_dom_REL/Rnl2"/>
</dbReference>
<dbReference type="SUPFAM" id="SSF56091">
    <property type="entry name" value="DNA ligase/mRNA capping enzyme, catalytic domain"/>
    <property type="match status" value="1"/>
</dbReference>
<evidence type="ECO:0000313" key="3">
    <source>
        <dbReference type="Proteomes" id="UP000799423"/>
    </source>
</evidence>
<reference evidence="2" key="1">
    <citation type="submission" date="2020-01" db="EMBL/GenBank/DDBJ databases">
        <authorList>
            <consortium name="DOE Joint Genome Institute"/>
            <person name="Haridas S."/>
            <person name="Albert R."/>
            <person name="Binder M."/>
            <person name="Bloem J."/>
            <person name="Labutti K."/>
            <person name="Salamov A."/>
            <person name="Andreopoulos B."/>
            <person name="Baker S.E."/>
            <person name="Barry K."/>
            <person name="Bills G."/>
            <person name="Bluhm B.H."/>
            <person name="Cannon C."/>
            <person name="Castanera R."/>
            <person name="Culley D.E."/>
            <person name="Daum C."/>
            <person name="Ezra D."/>
            <person name="Gonzalez J.B."/>
            <person name="Henrissat B."/>
            <person name="Kuo A."/>
            <person name="Liang C."/>
            <person name="Lipzen A."/>
            <person name="Lutzoni F."/>
            <person name="Magnuson J."/>
            <person name="Mondo S."/>
            <person name="Nolan M."/>
            <person name="Ohm R."/>
            <person name="Pangilinan J."/>
            <person name="Park H.-J."/>
            <person name="Ramirez L."/>
            <person name="Alfaro M."/>
            <person name="Sun H."/>
            <person name="Tritt A."/>
            <person name="Yoshinaga Y."/>
            <person name="Zwiers L.-H."/>
            <person name="Turgeon B.G."/>
            <person name="Goodwin S.B."/>
            <person name="Spatafora J.W."/>
            <person name="Crous P.W."/>
            <person name="Grigoriev I.V."/>
        </authorList>
    </citation>
    <scope>NUCLEOTIDE SEQUENCE</scope>
    <source>
        <strain evidence="2">IPT5</strain>
    </source>
</reference>
<accession>A0A6A7B8C6</accession>
<proteinExistence type="predicted"/>
<dbReference type="EMBL" id="MU006301">
    <property type="protein sequence ID" value="KAF2851650.1"/>
    <property type="molecule type" value="Genomic_DNA"/>
</dbReference>
<sequence>MNMQLTPNPNQMLRARQVALYDLELIAPCLNSDVTTATFEADQQLWEKRLPTLYPKITTHIGDVIERLEHLNRDRENPEEAPPLEPVPIVGTVKLHGTHADIVIYSNNDIIFQSRNVSGLSVLKDNHGFATTMSTKTEALLQLRDLYTARWLQLNPDATLDPGHPVLIAGEWIGEKVQTGVAISHLSKRFVIVSVNINGTWQIDRDYAGISLPNHDIYNIACAGVYTATLYPEDPQRTLSHIESLAEDVATRCPFAATFGIKGEGEGIVWKLVPPQYNTKPALWFKTKGGRFKPTYARPPTKRINFDEVEEACRAAAGAAATWCSQQRLEQGWEVLREKHIEQDLQGLSVFLKWVQQDILTEEEGYIRKHRLDKADLKTEVAKIAKPWYLAHMRNALNA</sequence>
<feature type="domain" description="RNA ligase" evidence="1">
    <location>
        <begin position="88"/>
        <end position="287"/>
    </location>
</feature>